<dbReference type="STRING" id="1121420.SAMN02746098_03134"/>
<evidence type="ECO:0008006" key="3">
    <source>
        <dbReference type="Google" id="ProtNLM"/>
    </source>
</evidence>
<evidence type="ECO:0000313" key="2">
    <source>
        <dbReference type="Proteomes" id="UP000183954"/>
    </source>
</evidence>
<evidence type="ECO:0000313" key="1">
    <source>
        <dbReference type="EMBL" id="SHI21733.1"/>
    </source>
</evidence>
<proteinExistence type="predicted"/>
<dbReference type="Gene3D" id="2.160.10.10">
    <property type="entry name" value="Hexapeptide repeat proteins"/>
    <property type="match status" value="1"/>
</dbReference>
<dbReference type="Proteomes" id="UP000183954">
    <property type="component" value="Unassembled WGS sequence"/>
</dbReference>
<organism evidence="1 2">
    <name type="scientific">Desulfosporosinus lacus DSM 15449</name>
    <dbReference type="NCBI Taxonomy" id="1121420"/>
    <lineage>
        <taxon>Bacteria</taxon>
        <taxon>Bacillati</taxon>
        <taxon>Bacillota</taxon>
        <taxon>Clostridia</taxon>
        <taxon>Eubacteriales</taxon>
        <taxon>Desulfitobacteriaceae</taxon>
        <taxon>Desulfosporosinus</taxon>
    </lineage>
</organism>
<gene>
    <name evidence="1" type="ORF">SAMN02746098_03134</name>
</gene>
<dbReference type="AlphaFoldDB" id="A0A1M5ZCP1"/>
<keyword evidence="2" id="KW-1185">Reference proteome</keyword>
<dbReference type="EMBL" id="FQXJ01000011">
    <property type="protein sequence ID" value="SHI21733.1"/>
    <property type="molecule type" value="Genomic_DNA"/>
</dbReference>
<dbReference type="RefSeq" id="WP_084110318.1">
    <property type="nucleotide sequence ID" value="NZ_FQXJ01000011.1"/>
</dbReference>
<dbReference type="OrthoDB" id="9799038at2"/>
<reference evidence="2" key="1">
    <citation type="submission" date="2016-11" db="EMBL/GenBank/DDBJ databases">
        <authorList>
            <person name="Varghese N."/>
            <person name="Submissions S."/>
        </authorList>
    </citation>
    <scope>NUCLEOTIDE SEQUENCE [LARGE SCALE GENOMIC DNA]</scope>
    <source>
        <strain evidence="2">DSM 15449</strain>
    </source>
</reference>
<sequence>MNYITPKEASQKWGISERRIQKLCEEGRIDGELNKRFSDEKVEFLLKLQWWNWDEEKIFNNLEKLTSEAGLDQLMK</sequence>
<name>A0A1M5ZCP1_9FIRM</name>
<protein>
    <recommendedName>
        <fullName evidence="3">Helix-turn-helix domain-containing protein</fullName>
    </recommendedName>
</protein>
<accession>A0A1M5ZCP1</accession>